<feature type="transmembrane region" description="Helical" evidence="10">
    <location>
        <begin position="93"/>
        <end position="114"/>
    </location>
</feature>
<feature type="domain" description="Golgin subfamily A member 7/ERF4" evidence="11">
    <location>
        <begin position="44"/>
        <end position="156"/>
    </location>
</feature>
<evidence type="ECO:0000256" key="5">
    <source>
        <dbReference type="ARBA" id="ARBA00022448"/>
    </source>
</evidence>
<dbReference type="FunCoup" id="A0A165JGJ5">
    <property type="interactions" value="9"/>
</dbReference>
<dbReference type="PROSITE" id="PS00152">
    <property type="entry name" value="ATPASE_ALPHA_BETA"/>
    <property type="match status" value="1"/>
</dbReference>
<name>A0A165JGJ5_9BASI</name>
<dbReference type="GO" id="GO:0005524">
    <property type="term" value="F:ATP binding"/>
    <property type="evidence" value="ECO:0007669"/>
    <property type="project" value="InterPro"/>
</dbReference>
<comment type="subcellular location">
    <subcellularLocation>
        <location evidence="1">Endoplasmic reticulum membrane</location>
        <topology evidence="1">Peripheral membrane protein</topology>
    </subcellularLocation>
</comment>
<sequence>MALHTIYSAPRIPKSSYYIGPPASTSAYGTSPTGKIGVHYPREILRVERDYSGGEVIQFHPAYPLELEGRVTHTQFQETINSINERLISAHSIGWSFFDNMLAILTLYLSWLFLSTHYEREMTKLRATIDRLNRDVYNPAGLNILWPRNVAFLFVCQPSLNSLPSSSRTNNRSPYLSSRSSTM</sequence>
<feature type="region of interest" description="Disordered" evidence="9">
    <location>
        <begin position="163"/>
        <end position="183"/>
    </location>
</feature>
<dbReference type="InterPro" id="IPR019383">
    <property type="entry name" value="Golgin_A_7/ERF4"/>
</dbReference>
<evidence type="ECO:0000256" key="3">
    <source>
        <dbReference type="ARBA" id="ARBA00011396"/>
    </source>
</evidence>
<keyword evidence="6" id="KW-0256">Endoplasmic reticulum</keyword>
<keyword evidence="13" id="KW-1185">Reference proteome</keyword>
<dbReference type="PANTHER" id="PTHR13254:SF0">
    <property type="entry name" value="GOLGIN SUBFAMILY A MEMBER 7_ERF4 DOMAIN-CONTAINING PROTEIN"/>
    <property type="match status" value="1"/>
</dbReference>
<accession>A0A165JGJ5</accession>
<evidence type="ECO:0000256" key="8">
    <source>
        <dbReference type="ARBA" id="ARBA00023136"/>
    </source>
</evidence>
<gene>
    <name evidence="12" type="ORF">CALCODRAFT_427081</name>
</gene>
<dbReference type="InParanoid" id="A0A165JGJ5"/>
<organism evidence="12 13">
    <name type="scientific">Calocera cornea HHB12733</name>
    <dbReference type="NCBI Taxonomy" id="1353952"/>
    <lineage>
        <taxon>Eukaryota</taxon>
        <taxon>Fungi</taxon>
        <taxon>Dikarya</taxon>
        <taxon>Basidiomycota</taxon>
        <taxon>Agaricomycotina</taxon>
        <taxon>Dacrymycetes</taxon>
        <taxon>Dacrymycetales</taxon>
        <taxon>Dacrymycetaceae</taxon>
        <taxon>Calocera</taxon>
    </lineage>
</organism>
<evidence type="ECO:0000256" key="10">
    <source>
        <dbReference type="SAM" id="Phobius"/>
    </source>
</evidence>
<dbReference type="AlphaFoldDB" id="A0A165JGJ5"/>
<evidence type="ECO:0000313" key="13">
    <source>
        <dbReference type="Proteomes" id="UP000076842"/>
    </source>
</evidence>
<dbReference type="Pfam" id="PF10256">
    <property type="entry name" value="Erf4"/>
    <property type="match status" value="1"/>
</dbReference>
<proteinExistence type="inferred from homology"/>
<keyword evidence="5" id="KW-0813">Transport</keyword>
<dbReference type="GO" id="GO:0031211">
    <property type="term" value="C:endoplasmic reticulum palmitoyltransferase complex"/>
    <property type="evidence" value="ECO:0007669"/>
    <property type="project" value="TreeGrafter"/>
</dbReference>
<comment type="subunit">
    <text evidence="3">Interacts with ERF2.</text>
</comment>
<comment type="similarity">
    <text evidence="2">Belongs to the ERF4 family.</text>
</comment>
<evidence type="ECO:0000256" key="7">
    <source>
        <dbReference type="ARBA" id="ARBA00023065"/>
    </source>
</evidence>
<dbReference type="OrthoDB" id="2190159at2759"/>
<evidence type="ECO:0000256" key="1">
    <source>
        <dbReference type="ARBA" id="ARBA00004406"/>
    </source>
</evidence>
<dbReference type="InterPro" id="IPR020003">
    <property type="entry name" value="ATPase_a/bsu_AS"/>
</dbReference>
<reference evidence="12 13" key="1">
    <citation type="journal article" date="2016" name="Mol. Biol. Evol.">
        <title>Comparative Genomics of Early-Diverging Mushroom-Forming Fungi Provides Insights into the Origins of Lignocellulose Decay Capabilities.</title>
        <authorList>
            <person name="Nagy L.G."/>
            <person name="Riley R."/>
            <person name="Tritt A."/>
            <person name="Adam C."/>
            <person name="Daum C."/>
            <person name="Floudas D."/>
            <person name="Sun H."/>
            <person name="Yadav J.S."/>
            <person name="Pangilinan J."/>
            <person name="Larsson K.H."/>
            <person name="Matsuura K."/>
            <person name="Barry K."/>
            <person name="Labutti K."/>
            <person name="Kuo R."/>
            <person name="Ohm R.A."/>
            <person name="Bhattacharya S.S."/>
            <person name="Shirouzu T."/>
            <person name="Yoshinaga Y."/>
            <person name="Martin F.M."/>
            <person name="Grigoriev I.V."/>
            <person name="Hibbett D.S."/>
        </authorList>
    </citation>
    <scope>NUCLEOTIDE SEQUENCE [LARGE SCALE GENOMIC DNA]</scope>
    <source>
        <strain evidence="12 13">HHB12733</strain>
    </source>
</reference>
<evidence type="ECO:0000256" key="4">
    <source>
        <dbReference type="ARBA" id="ARBA00018463"/>
    </source>
</evidence>
<evidence type="ECO:0000256" key="2">
    <source>
        <dbReference type="ARBA" id="ARBA00007732"/>
    </source>
</evidence>
<keyword evidence="10" id="KW-1133">Transmembrane helix</keyword>
<dbReference type="GO" id="GO:0006612">
    <property type="term" value="P:protein targeting to membrane"/>
    <property type="evidence" value="ECO:0007669"/>
    <property type="project" value="TreeGrafter"/>
</dbReference>
<evidence type="ECO:0000259" key="11">
    <source>
        <dbReference type="Pfam" id="PF10256"/>
    </source>
</evidence>
<evidence type="ECO:0000313" key="12">
    <source>
        <dbReference type="EMBL" id="KZT61807.1"/>
    </source>
</evidence>
<protein>
    <recommendedName>
        <fullName evidence="4">Ras modification protein ERF4</fullName>
    </recommendedName>
</protein>
<keyword evidence="10" id="KW-0812">Transmembrane</keyword>
<keyword evidence="7" id="KW-0406">Ion transport</keyword>
<evidence type="ECO:0000256" key="9">
    <source>
        <dbReference type="SAM" id="MobiDB-lite"/>
    </source>
</evidence>
<dbReference type="Proteomes" id="UP000076842">
    <property type="component" value="Unassembled WGS sequence"/>
</dbReference>
<dbReference type="STRING" id="1353952.A0A165JGJ5"/>
<evidence type="ECO:0000256" key="6">
    <source>
        <dbReference type="ARBA" id="ARBA00022824"/>
    </source>
</evidence>
<dbReference type="EMBL" id="KV423920">
    <property type="protein sequence ID" value="KZT61807.1"/>
    <property type="molecule type" value="Genomic_DNA"/>
</dbReference>
<dbReference type="GO" id="GO:0005789">
    <property type="term" value="C:endoplasmic reticulum membrane"/>
    <property type="evidence" value="ECO:0007669"/>
    <property type="project" value="UniProtKB-SubCell"/>
</dbReference>
<dbReference type="InterPro" id="IPR051371">
    <property type="entry name" value="Ras_palmitoyltransferase"/>
</dbReference>
<keyword evidence="8 10" id="KW-0472">Membrane</keyword>
<dbReference type="PANTHER" id="PTHR13254">
    <property type="entry name" value="GOLGI AUTOANTIGEN, GOLGIN SUBFAMILY A, 7"/>
    <property type="match status" value="1"/>
</dbReference>